<feature type="region of interest" description="Disordered" evidence="1">
    <location>
        <begin position="59"/>
        <end position="82"/>
    </location>
</feature>
<dbReference type="EMBL" id="CH982780">
    <property type="protein sequence ID" value="EDX15757.1"/>
    <property type="molecule type" value="Genomic_DNA"/>
</dbReference>
<evidence type="ECO:0000313" key="2">
    <source>
        <dbReference type="EMBL" id="EDX15757.1"/>
    </source>
</evidence>
<reference evidence="2 3" key="1">
    <citation type="journal article" date="2007" name="Nature">
        <title>Evolution of genes and genomes on the Drosophila phylogeny.</title>
        <authorList>
            <consortium name="Drosophila 12 Genomes Consortium"/>
            <person name="Clark A.G."/>
            <person name="Eisen M.B."/>
            <person name="Smith D.R."/>
            <person name="Bergman C.M."/>
            <person name="Oliver B."/>
            <person name="Markow T.A."/>
            <person name="Kaufman T.C."/>
            <person name="Kellis M."/>
            <person name="Gelbart W."/>
            <person name="Iyer V.N."/>
            <person name="Pollard D.A."/>
            <person name="Sackton T.B."/>
            <person name="Larracuente A.M."/>
            <person name="Singh N.D."/>
            <person name="Abad J.P."/>
            <person name="Abt D.N."/>
            <person name="Adryan B."/>
            <person name="Aguade M."/>
            <person name="Akashi H."/>
            <person name="Anderson W.W."/>
            <person name="Aquadro C.F."/>
            <person name="Ardell D.H."/>
            <person name="Arguello R."/>
            <person name="Artieri C.G."/>
            <person name="Barbash D.A."/>
            <person name="Barker D."/>
            <person name="Barsanti P."/>
            <person name="Batterham P."/>
            <person name="Batzoglou S."/>
            <person name="Begun D."/>
            <person name="Bhutkar A."/>
            <person name="Blanco E."/>
            <person name="Bosak S.A."/>
            <person name="Bradley R.K."/>
            <person name="Brand A.D."/>
            <person name="Brent M.R."/>
            <person name="Brooks A.N."/>
            <person name="Brown R.H."/>
            <person name="Butlin R.K."/>
            <person name="Caggese C."/>
            <person name="Calvi B.R."/>
            <person name="Bernardo de Carvalho A."/>
            <person name="Caspi A."/>
            <person name="Castrezana S."/>
            <person name="Celniker S.E."/>
            <person name="Chang J.L."/>
            <person name="Chapple C."/>
            <person name="Chatterji S."/>
            <person name="Chinwalla A."/>
            <person name="Civetta A."/>
            <person name="Clifton S.W."/>
            <person name="Comeron J.M."/>
            <person name="Costello J.C."/>
            <person name="Coyne J.A."/>
            <person name="Daub J."/>
            <person name="David R.G."/>
            <person name="Delcher A.L."/>
            <person name="Delehaunty K."/>
            <person name="Do C.B."/>
            <person name="Ebling H."/>
            <person name="Edwards K."/>
            <person name="Eickbush T."/>
            <person name="Evans J.D."/>
            <person name="Filipski A."/>
            <person name="Findeiss S."/>
            <person name="Freyhult E."/>
            <person name="Fulton L."/>
            <person name="Fulton R."/>
            <person name="Garcia A.C."/>
            <person name="Gardiner A."/>
            <person name="Garfield D.A."/>
            <person name="Garvin B.E."/>
            <person name="Gibson G."/>
            <person name="Gilbert D."/>
            <person name="Gnerre S."/>
            <person name="Godfrey J."/>
            <person name="Good R."/>
            <person name="Gotea V."/>
            <person name="Gravely B."/>
            <person name="Greenberg A.J."/>
            <person name="Griffiths-Jones S."/>
            <person name="Gross S."/>
            <person name="Guigo R."/>
            <person name="Gustafson E.A."/>
            <person name="Haerty W."/>
            <person name="Hahn M.W."/>
            <person name="Halligan D.L."/>
            <person name="Halpern A.L."/>
            <person name="Halter G.M."/>
            <person name="Han M.V."/>
            <person name="Heger A."/>
            <person name="Hillier L."/>
            <person name="Hinrichs A.S."/>
            <person name="Holmes I."/>
            <person name="Hoskins R.A."/>
            <person name="Hubisz M.J."/>
            <person name="Hultmark D."/>
            <person name="Huntley M.A."/>
            <person name="Jaffe D.B."/>
            <person name="Jagadeeshan S."/>
            <person name="Jeck W.R."/>
            <person name="Johnson J."/>
            <person name="Jones C.D."/>
            <person name="Jordan W.C."/>
            <person name="Karpen G.H."/>
            <person name="Kataoka E."/>
            <person name="Keightley P.D."/>
            <person name="Kheradpour P."/>
            <person name="Kirkness E.F."/>
            <person name="Koerich L.B."/>
            <person name="Kristiansen K."/>
            <person name="Kudrna D."/>
            <person name="Kulathinal R.J."/>
            <person name="Kumar S."/>
            <person name="Kwok R."/>
            <person name="Lander E."/>
            <person name="Langley C.H."/>
            <person name="Lapoint R."/>
            <person name="Lazzaro B.P."/>
            <person name="Lee S.J."/>
            <person name="Levesque L."/>
            <person name="Li R."/>
            <person name="Lin C.F."/>
            <person name="Lin M.F."/>
            <person name="Lindblad-Toh K."/>
            <person name="Llopart A."/>
            <person name="Long M."/>
            <person name="Low L."/>
            <person name="Lozovsky E."/>
            <person name="Lu J."/>
            <person name="Luo M."/>
            <person name="Machado C.A."/>
            <person name="Makalowski W."/>
            <person name="Marzo M."/>
            <person name="Matsuda M."/>
            <person name="Matzkin L."/>
            <person name="McAllister B."/>
            <person name="McBride C.S."/>
            <person name="McKernan B."/>
            <person name="McKernan K."/>
            <person name="Mendez-Lago M."/>
            <person name="Minx P."/>
            <person name="Mollenhauer M.U."/>
            <person name="Montooth K."/>
            <person name="Mount S.M."/>
            <person name="Mu X."/>
            <person name="Myers E."/>
            <person name="Negre B."/>
            <person name="Newfeld S."/>
            <person name="Nielsen R."/>
            <person name="Noor M.A."/>
            <person name="O'Grady P."/>
            <person name="Pachter L."/>
            <person name="Papaceit M."/>
            <person name="Parisi M.J."/>
            <person name="Parisi M."/>
            <person name="Parts L."/>
            <person name="Pedersen J.S."/>
            <person name="Pesole G."/>
            <person name="Phillippy A.M."/>
            <person name="Ponting C.P."/>
            <person name="Pop M."/>
            <person name="Porcelli D."/>
            <person name="Powell J.R."/>
            <person name="Prohaska S."/>
            <person name="Pruitt K."/>
            <person name="Puig M."/>
            <person name="Quesneville H."/>
            <person name="Ram K.R."/>
            <person name="Rand D."/>
            <person name="Rasmussen M.D."/>
            <person name="Reed L.K."/>
            <person name="Reenan R."/>
            <person name="Reily A."/>
            <person name="Remington K.A."/>
            <person name="Rieger T.T."/>
            <person name="Ritchie M.G."/>
            <person name="Robin C."/>
            <person name="Rogers Y.H."/>
            <person name="Rohde C."/>
            <person name="Rozas J."/>
            <person name="Rubenfield M.J."/>
            <person name="Ruiz A."/>
            <person name="Russo S."/>
            <person name="Salzberg S.L."/>
            <person name="Sanchez-Gracia A."/>
            <person name="Saranga D.J."/>
            <person name="Sato H."/>
            <person name="Schaeffer S.W."/>
            <person name="Schatz M.C."/>
            <person name="Schlenke T."/>
            <person name="Schwartz R."/>
            <person name="Segarra C."/>
            <person name="Singh R.S."/>
            <person name="Sirot L."/>
            <person name="Sirota M."/>
            <person name="Sisneros N.B."/>
            <person name="Smith C.D."/>
            <person name="Smith T.F."/>
            <person name="Spieth J."/>
            <person name="Stage D.E."/>
            <person name="Stark A."/>
            <person name="Stephan W."/>
            <person name="Strausberg R.L."/>
            <person name="Strempel S."/>
            <person name="Sturgill D."/>
            <person name="Sutton G."/>
            <person name="Sutton G.G."/>
            <person name="Tao W."/>
            <person name="Teichmann S."/>
            <person name="Tobari Y.N."/>
            <person name="Tomimura Y."/>
            <person name="Tsolas J.M."/>
            <person name="Valente V.L."/>
            <person name="Venter E."/>
            <person name="Venter J.C."/>
            <person name="Vicario S."/>
            <person name="Vieira F.G."/>
            <person name="Vilella A.J."/>
            <person name="Villasante A."/>
            <person name="Walenz B."/>
            <person name="Wang J."/>
            <person name="Wasserman M."/>
            <person name="Watts T."/>
            <person name="Wilson D."/>
            <person name="Wilson R.K."/>
            <person name="Wing R.A."/>
            <person name="Wolfner M.F."/>
            <person name="Wong A."/>
            <person name="Wong G.K."/>
            <person name="Wu C.I."/>
            <person name="Wu G."/>
            <person name="Yamamoto D."/>
            <person name="Yang H.P."/>
            <person name="Yang S.P."/>
            <person name="Yorke J.A."/>
            <person name="Yoshida K."/>
            <person name="Zdobnov E."/>
            <person name="Zhang P."/>
            <person name="Zhang Y."/>
            <person name="Zimin A.V."/>
            <person name="Baldwin J."/>
            <person name="Abdouelleil A."/>
            <person name="Abdulkadir J."/>
            <person name="Abebe A."/>
            <person name="Abera B."/>
            <person name="Abreu J."/>
            <person name="Acer S.C."/>
            <person name="Aftuck L."/>
            <person name="Alexander A."/>
            <person name="An P."/>
            <person name="Anderson E."/>
            <person name="Anderson S."/>
            <person name="Arachi H."/>
            <person name="Azer M."/>
            <person name="Bachantsang P."/>
            <person name="Barry A."/>
            <person name="Bayul T."/>
            <person name="Berlin A."/>
            <person name="Bessette D."/>
            <person name="Bloom T."/>
            <person name="Blye J."/>
            <person name="Boguslavskiy L."/>
            <person name="Bonnet C."/>
            <person name="Boukhgalter B."/>
            <person name="Bourzgui I."/>
            <person name="Brown A."/>
            <person name="Cahill P."/>
            <person name="Channer S."/>
            <person name="Cheshatsang Y."/>
            <person name="Chuda L."/>
            <person name="Citroen M."/>
            <person name="Collymore A."/>
            <person name="Cooke P."/>
            <person name="Costello M."/>
            <person name="D'Aco K."/>
            <person name="Daza R."/>
            <person name="De Haan G."/>
            <person name="DeGray S."/>
            <person name="DeMaso C."/>
            <person name="Dhargay N."/>
            <person name="Dooley K."/>
            <person name="Dooley E."/>
            <person name="Doricent M."/>
            <person name="Dorje P."/>
            <person name="Dorjee K."/>
            <person name="Dupes A."/>
            <person name="Elong R."/>
            <person name="Falk J."/>
            <person name="Farina A."/>
            <person name="Faro S."/>
            <person name="Ferguson D."/>
            <person name="Fisher S."/>
            <person name="Foley C.D."/>
            <person name="Franke A."/>
            <person name="Friedrich D."/>
            <person name="Gadbois L."/>
            <person name="Gearin G."/>
            <person name="Gearin C.R."/>
            <person name="Giannoukos G."/>
            <person name="Goode T."/>
            <person name="Graham J."/>
            <person name="Grandbois E."/>
            <person name="Grewal S."/>
            <person name="Gyaltsen K."/>
            <person name="Hafez N."/>
            <person name="Hagos B."/>
            <person name="Hall J."/>
            <person name="Henson C."/>
            <person name="Hollinger A."/>
            <person name="Honan T."/>
            <person name="Huard M.D."/>
            <person name="Hughes L."/>
            <person name="Hurhula B."/>
            <person name="Husby M.E."/>
            <person name="Kamat A."/>
            <person name="Kanga B."/>
            <person name="Kashin S."/>
            <person name="Khazanovich D."/>
            <person name="Kisner P."/>
            <person name="Lance K."/>
            <person name="Lara M."/>
            <person name="Lee W."/>
            <person name="Lennon N."/>
            <person name="Letendre F."/>
            <person name="LeVine R."/>
            <person name="Lipovsky A."/>
            <person name="Liu X."/>
            <person name="Liu J."/>
            <person name="Liu S."/>
            <person name="Lokyitsang T."/>
            <person name="Lokyitsang Y."/>
            <person name="Lubonja R."/>
            <person name="Lui A."/>
            <person name="MacDonald P."/>
            <person name="Magnisalis V."/>
            <person name="Maru K."/>
            <person name="Matthews C."/>
            <person name="McCusker W."/>
            <person name="McDonough S."/>
            <person name="Mehta T."/>
            <person name="Meldrim J."/>
            <person name="Meneus L."/>
            <person name="Mihai O."/>
            <person name="Mihalev A."/>
            <person name="Mihova T."/>
            <person name="Mittelman R."/>
            <person name="Mlenga V."/>
            <person name="Montmayeur A."/>
            <person name="Mulrain L."/>
            <person name="Navidi A."/>
            <person name="Naylor J."/>
            <person name="Negash T."/>
            <person name="Nguyen T."/>
            <person name="Nguyen N."/>
            <person name="Nicol R."/>
            <person name="Norbu C."/>
            <person name="Norbu N."/>
            <person name="Novod N."/>
            <person name="O'Neill B."/>
            <person name="Osman S."/>
            <person name="Markiewicz E."/>
            <person name="Oyono O.L."/>
            <person name="Patti C."/>
            <person name="Phunkhang P."/>
            <person name="Pierre F."/>
            <person name="Priest M."/>
            <person name="Raghuraman S."/>
            <person name="Rege F."/>
            <person name="Reyes R."/>
            <person name="Rise C."/>
            <person name="Rogov P."/>
            <person name="Ross K."/>
            <person name="Ryan E."/>
            <person name="Settipalli S."/>
            <person name="Shea T."/>
            <person name="Sherpa N."/>
            <person name="Shi L."/>
            <person name="Shih D."/>
            <person name="Sparrow T."/>
            <person name="Spaulding J."/>
            <person name="Stalker J."/>
            <person name="Stange-Thomann N."/>
            <person name="Stavropoulos S."/>
            <person name="Stone C."/>
            <person name="Strader C."/>
            <person name="Tesfaye S."/>
            <person name="Thomson T."/>
            <person name="Thoulutsang Y."/>
            <person name="Thoulutsang D."/>
            <person name="Topham K."/>
            <person name="Topping I."/>
            <person name="Tsamla T."/>
            <person name="Vassiliev H."/>
            <person name="Vo A."/>
            <person name="Wangchuk T."/>
            <person name="Wangdi T."/>
            <person name="Weiand M."/>
            <person name="Wilkinson J."/>
            <person name="Wilson A."/>
            <person name="Yadav S."/>
            <person name="Young G."/>
            <person name="Yu Q."/>
            <person name="Zembek L."/>
            <person name="Zhong D."/>
            <person name="Zimmer A."/>
            <person name="Zwirko Z."/>
            <person name="Jaffe D.B."/>
            <person name="Alvarez P."/>
            <person name="Brockman W."/>
            <person name="Butler J."/>
            <person name="Chin C."/>
            <person name="Gnerre S."/>
            <person name="Grabherr M."/>
            <person name="Kleber M."/>
            <person name="Mauceli E."/>
            <person name="MacCallum I."/>
        </authorList>
    </citation>
    <scope>NUCLEOTIDE SEQUENCE [LARGE SCALE GENOMIC DNA]</scope>
    <source>
        <strain evidence="3">white501</strain>
    </source>
</reference>
<dbReference type="HOGENOM" id="CLU_2212695_0_0_1"/>
<name>B4NT67_DROSI</name>
<feature type="compositionally biased region" description="Low complexity" evidence="1">
    <location>
        <begin position="67"/>
        <end position="82"/>
    </location>
</feature>
<protein>
    <submittedName>
        <fullName evidence="2">GD17557</fullName>
    </submittedName>
</protein>
<proteinExistence type="predicted"/>
<organism evidence="2 3">
    <name type="scientific">Drosophila simulans</name>
    <name type="common">Fruit fly</name>
    <dbReference type="NCBI Taxonomy" id="7240"/>
    <lineage>
        <taxon>Eukaryota</taxon>
        <taxon>Metazoa</taxon>
        <taxon>Ecdysozoa</taxon>
        <taxon>Arthropoda</taxon>
        <taxon>Hexapoda</taxon>
        <taxon>Insecta</taxon>
        <taxon>Pterygota</taxon>
        <taxon>Neoptera</taxon>
        <taxon>Endopterygota</taxon>
        <taxon>Diptera</taxon>
        <taxon>Brachycera</taxon>
        <taxon>Muscomorpha</taxon>
        <taxon>Ephydroidea</taxon>
        <taxon>Drosophilidae</taxon>
        <taxon>Drosophila</taxon>
        <taxon>Sophophora</taxon>
    </lineage>
</organism>
<dbReference type="Proteomes" id="UP000000304">
    <property type="component" value="Unassembled WGS sequence"/>
</dbReference>
<dbReference type="AlphaFoldDB" id="B4NT67"/>
<accession>B4NT67</accession>
<gene>
    <name evidence="2" type="primary">Dsim\GD17557</name>
    <name evidence="2" type="ORF">Dsim_GD17557</name>
</gene>
<evidence type="ECO:0000313" key="3">
    <source>
        <dbReference type="Proteomes" id="UP000000304"/>
    </source>
</evidence>
<evidence type="ECO:0000256" key="1">
    <source>
        <dbReference type="SAM" id="MobiDB-lite"/>
    </source>
</evidence>
<keyword evidence="3" id="KW-1185">Reference proteome</keyword>
<sequence>MANGSATEAAATANPQQRIPQAAQQALLAETTMGSKDCAPAALGINDLVADVCMNGRGADFPSTRNTTSTGGAGPASPSSSSLTFKYFLRSTGTVTAPTITVTSAPC</sequence>